<dbReference type="AlphaFoldDB" id="A0A5D6VX23"/>
<dbReference type="OrthoDB" id="9765242at2"/>
<organism evidence="3 4">
    <name type="scientific">Selenomonas ruminis</name>
    <dbReference type="NCBI Taxonomy" id="2593411"/>
    <lineage>
        <taxon>Bacteria</taxon>
        <taxon>Bacillati</taxon>
        <taxon>Bacillota</taxon>
        <taxon>Negativicutes</taxon>
        <taxon>Selenomonadales</taxon>
        <taxon>Selenomonadaceae</taxon>
        <taxon>Selenomonas</taxon>
    </lineage>
</organism>
<reference evidence="3 4" key="1">
    <citation type="submission" date="2019-08" db="EMBL/GenBank/DDBJ databases">
        <title>Selenomonas sp. mPRGC5 and Selenomonas sp. mPRGC8 isolated from ruminal fluid of dairy goat (Capra hircus).</title>
        <authorList>
            <person name="Poothong S."/>
            <person name="Nuengjamnong C."/>
            <person name="Tanasupawat S."/>
        </authorList>
    </citation>
    <scope>NUCLEOTIDE SEQUENCE [LARGE SCALE GENOMIC DNA]</scope>
    <source>
        <strain evidence="4">mPRGC5</strain>
    </source>
</reference>
<dbReference type="SUPFAM" id="SSF50494">
    <property type="entry name" value="Trypsin-like serine proteases"/>
    <property type="match status" value="1"/>
</dbReference>
<sequence length="628" mass="68112">MDPIMTHDQVKEGMTGTAYTVIDSSGQLRDFQVDIVGTVDNGKGSEPMIMAKASGPVIAQTGGILQGMSGSPVYIDGYLVGAVAAGIKEMTPYTFFITPIDRMTPIWQMPDRKNKTRMHPIDIKKAAEAAAKKKADKEKLAKERAAKKDGKVYGDELIARAMEAVKADKEKAKQAKDKKEEDKTAKTAEDKAVPKTVMYFAGFNQASLDFLKKQLDPKGTMAFLPMGAPSAADAHTTVYDAKLNPGEAVGVAVAYGDFAIGATGTVTAVDGKKILAFGHPFLHRGNVNYFMTDAKVVGTISGQSNGMKIANIGNIIGRINQDRATGIGGVLGEFPTVVPIKVKVNDKSLGRVEEYGARIAYDEDFLSQVSGGIAYAALSKTSDDVSGGTAEVGFTIRTNAVPGGKVERKNMFYNATDVGQISMAELMQAMNVITANKDQESDILDVQVNINVEAERRTASLISAVPDKKSVKPGETVRFTTTIKPYRRPKETVVIPYTVPETQHSGTLNLDIRGGGLVPATALMVLQQSGVDVVNEDEAKQTTADKLKKLQESGRNNEIIISPSQAQKQLTPREQRRILRETQERLKKKEHKVDLLGENAKRQTGKARYTTKYIIDNVVHSTLQIERK</sequence>
<keyword evidence="4" id="KW-1185">Reference proteome</keyword>
<gene>
    <name evidence="3" type="ORF">FZ040_13345</name>
</gene>
<dbReference type="EMBL" id="VTOY01000023">
    <property type="protein sequence ID" value="TYZ19459.1"/>
    <property type="molecule type" value="Genomic_DNA"/>
</dbReference>
<dbReference type="Pfam" id="PF05580">
    <property type="entry name" value="Peptidase_S55"/>
    <property type="match status" value="1"/>
</dbReference>
<accession>A0A5D6VX23</accession>
<dbReference type="PROSITE" id="PS51494">
    <property type="entry name" value="SPOIVB"/>
    <property type="match status" value="1"/>
</dbReference>
<name>A0A5D6VX23_9FIRM</name>
<dbReference type="InterPro" id="IPR008763">
    <property type="entry name" value="Peptidase_S55"/>
</dbReference>
<feature type="coiled-coil region" evidence="1">
    <location>
        <begin position="123"/>
        <end position="189"/>
    </location>
</feature>
<keyword evidence="1" id="KW-0175">Coiled coil</keyword>
<dbReference type="Proteomes" id="UP000323646">
    <property type="component" value="Unassembled WGS sequence"/>
</dbReference>
<proteinExistence type="predicted"/>
<evidence type="ECO:0000313" key="4">
    <source>
        <dbReference type="Proteomes" id="UP000323646"/>
    </source>
</evidence>
<dbReference type="InterPro" id="IPR009003">
    <property type="entry name" value="Peptidase_S1_PA"/>
</dbReference>
<evidence type="ECO:0000259" key="2">
    <source>
        <dbReference type="PROSITE" id="PS51494"/>
    </source>
</evidence>
<feature type="domain" description="Peptidase S55" evidence="2">
    <location>
        <begin position="1"/>
        <end position="119"/>
    </location>
</feature>
<comment type="caution">
    <text evidence="3">The sequence shown here is derived from an EMBL/GenBank/DDBJ whole genome shotgun (WGS) entry which is preliminary data.</text>
</comment>
<protein>
    <submittedName>
        <fullName evidence="3">SpoIVB peptidase S55 domain protein</fullName>
    </submittedName>
</protein>
<evidence type="ECO:0000256" key="1">
    <source>
        <dbReference type="SAM" id="Coils"/>
    </source>
</evidence>
<evidence type="ECO:0000313" key="3">
    <source>
        <dbReference type="EMBL" id="TYZ19459.1"/>
    </source>
</evidence>